<dbReference type="NCBIfam" id="TIGR01845">
    <property type="entry name" value="outer_NodT"/>
    <property type="match status" value="1"/>
</dbReference>
<comment type="subcellular location">
    <subcellularLocation>
        <location evidence="2">Cell membrane</location>
        <topology evidence="2">Lipid-anchor</topology>
    </subcellularLocation>
</comment>
<keyword evidence="2" id="KW-0732">Signal</keyword>
<reference evidence="4 5" key="1">
    <citation type="submission" date="2022-08" db="EMBL/GenBank/DDBJ databases">
        <title>Reclassification of Massilia species as members of the genera Telluria, Duganella, Pseudoduganella, Mokoshia gen. nov. and Zemynaea gen. nov. using orthogonal and non-orthogonal genome-based approaches.</title>
        <authorList>
            <person name="Bowman J.P."/>
        </authorList>
    </citation>
    <scope>NUCLEOTIDE SEQUENCE [LARGE SCALE GENOMIC DNA]</scope>
    <source>
        <strain evidence="4 5">LMG 28164</strain>
    </source>
</reference>
<dbReference type="PANTHER" id="PTHR30203:SF25">
    <property type="entry name" value="OUTER MEMBRANE PROTEIN-RELATED"/>
    <property type="match status" value="1"/>
</dbReference>
<feature type="signal peptide" evidence="2">
    <location>
        <begin position="1"/>
        <end position="19"/>
    </location>
</feature>
<keyword evidence="2" id="KW-1134">Transmembrane beta strand</keyword>
<protein>
    <submittedName>
        <fullName evidence="4">Efflux transporter outer membrane subunit</fullName>
    </submittedName>
</protein>
<dbReference type="SUPFAM" id="SSF56954">
    <property type="entry name" value="Outer membrane efflux proteins (OEP)"/>
    <property type="match status" value="1"/>
</dbReference>
<feature type="compositionally biased region" description="Polar residues" evidence="3">
    <location>
        <begin position="142"/>
        <end position="155"/>
    </location>
</feature>
<keyword evidence="2" id="KW-0472">Membrane</keyword>
<gene>
    <name evidence="4" type="ORF">NX782_16835</name>
</gene>
<dbReference type="PANTHER" id="PTHR30203">
    <property type="entry name" value="OUTER MEMBRANE CATION EFFLUX PROTEIN"/>
    <property type="match status" value="1"/>
</dbReference>
<organism evidence="4 5">
    <name type="scientific">Massilia norwichensis</name>
    <dbReference type="NCBI Taxonomy" id="1442366"/>
    <lineage>
        <taxon>Bacteria</taxon>
        <taxon>Pseudomonadati</taxon>
        <taxon>Pseudomonadota</taxon>
        <taxon>Betaproteobacteria</taxon>
        <taxon>Burkholderiales</taxon>
        <taxon>Oxalobacteraceae</taxon>
        <taxon>Telluria group</taxon>
        <taxon>Massilia</taxon>
    </lineage>
</organism>
<dbReference type="InterPro" id="IPR003423">
    <property type="entry name" value="OMP_efflux"/>
</dbReference>
<dbReference type="RefSeq" id="WP_258846629.1">
    <property type="nucleotide sequence ID" value="NZ_JANUGX010000020.1"/>
</dbReference>
<accession>A0ABT2A9K5</accession>
<dbReference type="Pfam" id="PF02321">
    <property type="entry name" value="OEP"/>
    <property type="match status" value="2"/>
</dbReference>
<keyword evidence="2" id="KW-0449">Lipoprotein</keyword>
<evidence type="ECO:0000256" key="3">
    <source>
        <dbReference type="SAM" id="MobiDB-lite"/>
    </source>
</evidence>
<feature type="chain" id="PRO_5045011863" evidence="2">
    <location>
        <begin position="20"/>
        <end position="519"/>
    </location>
</feature>
<keyword evidence="2" id="KW-0812">Transmembrane</keyword>
<dbReference type="Gene3D" id="2.20.200.10">
    <property type="entry name" value="Outer membrane efflux proteins (OEP)"/>
    <property type="match status" value="1"/>
</dbReference>
<evidence type="ECO:0000256" key="2">
    <source>
        <dbReference type="RuleBase" id="RU362097"/>
    </source>
</evidence>
<dbReference type="InterPro" id="IPR010131">
    <property type="entry name" value="MdtP/NodT-like"/>
</dbReference>
<keyword evidence="2" id="KW-0564">Palmitate</keyword>
<keyword evidence="5" id="KW-1185">Reference proteome</keyword>
<feature type="region of interest" description="Disordered" evidence="3">
    <location>
        <begin position="138"/>
        <end position="157"/>
    </location>
</feature>
<evidence type="ECO:0000256" key="1">
    <source>
        <dbReference type="ARBA" id="ARBA00007613"/>
    </source>
</evidence>
<dbReference type="Gene3D" id="1.20.1600.10">
    <property type="entry name" value="Outer membrane efflux proteins (OEP)"/>
    <property type="match status" value="1"/>
</dbReference>
<evidence type="ECO:0000313" key="4">
    <source>
        <dbReference type="EMBL" id="MCS0590857.1"/>
    </source>
</evidence>
<comment type="caution">
    <text evidence="4">The sequence shown here is derived from an EMBL/GenBank/DDBJ whole genome shotgun (WGS) entry which is preliminary data.</text>
</comment>
<proteinExistence type="inferred from homology"/>
<sequence>MSSSFYLRASALASLLALSACSVGPDFRRSDSPVSIASFRQGSIADGNAQATLSRPVEQSFDPAWWGLFNDPTLVALEREALAANLDLQVATARLAQSRAALKVSGAALLPSVNTGASRLRERASDKGILALTGTADPASASAANGTDPFGTNSLPGEAGQTPYSLWQYGVDASWELDLWGRARRMKESAAAQMDATHFDAEAVRVSMTAEVARTYLELRGVQDELRIARSNAEIAAKSLHVAGRRRQQGVATEFDTSVSAAQLASFEAAIPELEQRRAALMNGLALLLAKSPHALDAQLSAAQQIPGLPAQVPVGLPSELAHRRPDILRAEAQLHASTAAIGVAKADFYPKVSLTGSFGFQSLSLGQLGDWGARQFAVGPVLHLPIFEGGRLAGNLALTEARQQEAAIAYQRTVLAAWHEVDNALTAYRTGQQRAEKLDVAVVQNRKALEHAERRYTQGAADYLNVLVTQQRLLDSENAASRGRVETTLAMVTLYKALGGGWEPMQPPAAGGDARLAR</sequence>
<dbReference type="Proteomes" id="UP001205560">
    <property type="component" value="Unassembled WGS sequence"/>
</dbReference>
<dbReference type="EMBL" id="JANUGX010000020">
    <property type="protein sequence ID" value="MCS0590857.1"/>
    <property type="molecule type" value="Genomic_DNA"/>
</dbReference>
<evidence type="ECO:0000313" key="5">
    <source>
        <dbReference type="Proteomes" id="UP001205560"/>
    </source>
</evidence>
<name>A0ABT2A9K5_9BURK</name>
<comment type="similarity">
    <text evidence="1 2">Belongs to the outer membrane factor (OMF) (TC 1.B.17) family.</text>
</comment>